<dbReference type="PANTHER" id="PTHR34997">
    <property type="entry name" value="AM15"/>
    <property type="match status" value="1"/>
</dbReference>
<dbReference type="SUPFAM" id="SSF54106">
    <property type="entry name" value="LysM domain"/>
    <property type="match status" value="3"/>
</dbReference>
<feature type="domain" description="LysM" evidence="3">
    <location>
        <begin position="279"/>
        <end position="325"/>
    </location>
</feature>
<protein>
    <recommendedName>
        <fullName evidence="3">LysM domain-containing protein</fullName>
    </recommendedName>
</protein>
<name>A0A2V5I2K4_ASPV1</name>
<dbReference type="InterPro" id="IPR052210">
    <property type="entry name" value="LysM1-like"/>
</dbReference>
<reference evidence="4 5" key="1">
    <citation type="submission" date="2018-02" db="EMBL/GenBank/DDBJ databases">
        <title>The genomes of Aspergillus section Nigri reveals drivers in fungal speciation.</title>
        <authorList>
            <consortium name="DOE Joint Genome Institute"/>
            <person name="Vesth T.C."/>
            <person name="Nybo J."/>
            <person name="Theobald S."/>
            <person name="Brandl J."/>
            <person name="Frisvad J.C."/>
            <person name="Nielsen K.F."/>
            <person name="Lyhne E.K."/>
            <person name="Kogle M.E."/>
            <person name="Kuo A."/>
            <person name="Riley R."/>
            <person name="Clum A."/>
            <person name="Nolan M."/>
            <person name="Lipzen A."/>
            <person name="Salamov A."/>
            <person name="Henrissat B."/>
            <person name="Wiebenga A."/>
            <person name="De vries R.P."/>
            <person name="Grigoriev I.V."/>
            <person name="Mortensen U.H."/>
            <person name="Andersen M.R."/>
            <person name="Baker S.E."/>
        </authorList>
    </citation>
    <scope>NUCLEOTIDE SEQUENCE [LARGE SCALE GENOMIC DNA]</scope>
    <source>
        <strain evidence="4 5">CBS 115571</strain>
    </source>
</reference>
<gene>
    <name evidence="4" type="ORF">BO99DRAFT_395918</name>
</gene>
<evidence type="ECO:0000313" key="4">
    <source>
        <dbReference type="EMBL" id="PYI13866.1"/>
    </source>
</evidence>
<evidence type="ECO:0000313" key="5">
    <source>
        <dbReference type="Proteomes" id="UP000249829"/>
    </source>
</evidence>
<keyword evidence="1" id="KW-0147">Chitin-binding</keyword>
<dbReference type="Proteomes" id="UP000249829">
    <property type="component" value="Unassembled WGS sequence"/>
</dbReference>
<dbReference type="OMA" id="CINFWPQ"/>
<proteinExistence type="predicted"/>
<dbReference type="GO" id="GO:0008061">
    <property type="term" value="F:chitin binding"/>
    <property type="evidence" value="ECO:0007669"/>
    <property type="project" value="UniProtKB-KW"/>
</dbReference>
<dbReference type="AlphaFoldDB" id="A0A2V5I2K4"/>
<keyword evidence="2" id="KW-0843">Virulence</keyword>
<dbReference type="Pfam" id="PF01476">
    <property type="entry name" value="LysM"/>
    <property type="match status" value="3"/>
</dbReference>
<sequence length="336" mass="35701">MNSVAWNLIGAGTYCAPLSCQVAIVNHTISASEYIRFYDNMTLTQFLSWNTYIDSVNLQTGEVVCIGPPGGAYTPVLTAAAQPSVYTTTATPAEPTPAGTIKNCGLYYEVIADDECNTIALAYSLTSAQFMAMNPSLDGNCSNLQIGYDYCVALVNGTTITATLTTTATPTATAYKPAPTQTVSGTTDECYEWYIVQDSDTCKTIEVEFGITLAVFRALNTYIDASCSNLWLSYAYCVSGVAENAAGTGTTMTVTTTSTSTYVAAPTQTVSGSTAECFEWYVVQSGDTCETIEKLYGITLAYFISLNTYVNSGCSNIWPQYAYCVSGVADGTGTAS</sequence>
<feature type="domain" description="LysM" evidence="3">
    <location>
        <begin position="106"/>
        <end position="152"/>
    </location>
</feature>
<evidence type="ECO:0000256" key="1">
    <source>
        <dbReference type="ARBA" id="ARBA00022669"/>
    </source>
</evidence>
<accession>A0A2V5I2K4</accession>
<dbReference type="Gene3D" id="3.10.350.10">
    <property type="entry name" value="LysM domain"/>
    <property type="match status" value="3"/>
</dbReference>
<feature type="domain" description="LysM" evidence="3">
    <location>
        <begin position="192"/>
        <end position="238"/>
    </location>
</feature>
<dbReference type="CDD" id="cd00118">
    <property type="entry name" value="LysM"/>
    <property type="match status" value="3"/>
</dbReference>
<dbReference type="InterPro" id="IPR036779">
    <property type="entry name" value="LysM_dom_sf"/>
</dbReference>
<dbReference type="PANTHER" id="PTHR34997:SF1">
    <property type="entry name" value="PEPTIDOGLYCAN-BINDING LYSIN DOMAIN"/>
    <property type="match status" value="1"/>
</dbReference>
<dbReference type="STRING" id="1450538.A0A2V5I2K4"/>
<dbReference type="EMBL" id="KZ825228">
    <property type="protein sequence ID" value="PYI13866.1"/>
    <property type="molecule type" value="Genomic_DNA"/>
</dbReference>
<evidence type="ECO:0000259" key="3">
    <source>
        <dbReference type="PROSITE" id="PS51782"/>
    </source>
</evidence>
<dbReference type="SMART" id="SM00257">
    <property type="entry name" value="LysM"/>
    <property type="match status" value="3"/>
</dbReference>
<evidence type="ECO:0000256" key="2">
    <source>
        <dbReference type="ARBA" id="ARBA00023026"/>
    </source>
</evidence>
<keyword evidence="5" id="KW-1185">Reference proteome</keyword>
<dbReference type="PROSITE" id="PS51782">
    <property type="entry name" value="LYSM"/>
    <property type="match status" value="3"/>
</dbReference>
<organism evidence="4 5">
    <name type="scientific">Aspergillus violaceofuscus (strain CBS 115571)</name>
    <dbReference type="NCBI Taxonomy" id="1450538"/>
    <lineage>
        <taxon>Eukaryota</taxon>
        <taxon>Fungi</taxon>
        <taxon>Dikarya</taxon>
        <taxon>Ascomycota</taxon>
        <taxon>Pezizomycotina</taxon>
        <taxon>Eurotiomycetes</taxon>
        <taxon>Eurotiomycetidae</taxon>
        <taxon>Eurotiales</taxon>
        <taxon>Aspergillaceae</taxon>
        <taxon>Aspergillus</taxon>
    </lineage>
</organism>
<dbReference type="InterPro" id="IPR018392">
    <property type="entry name" value="LysM"/>
</dbReference>